<name>A0A218NNB3_9ARCH</name>
<dbReference type="Pfam" id="PF01654">
    <property type="entry name" value="Cyt_bd_oxida_I"/>
    <property type="match status" value="1"/>
</dbReference>
<dbReference type="GO" id="GO:0005886">
    <property type="term" value="C:plasma membrane"/>
    <property type="evidence" value="ECO:0007669"/>
    <property type="project" value="UniProtKB-SubCell"/>
</dbReference>
<comment type="subcellular location">
    <subcellularLocation>
        <location evidence="1">Cell membrane</location>
        <topology evidence="1">Multi-pass membrane protein</topology>
    </subcellularLocation>
</comment>
<gene>
    <name evidence="12" type="ORF">Mia14_0653</name>
</gene>
<dbReference type="GeneID" id="33314206"/>
<keyword evidence="8 11" id="KW-1133">Transmembrane helix</keyword>
<dbReference type="RefSeq" id="WP_157891447.1">
    <property type="nucleotide sequence ID" value="NZ_CP019964.1"/>
</dbReference>
<keyword evidence="5 11" id="KW-0812">Transmembrane</keyword>
<evidence type="ECO:0000313" key="13">
    <source>
        <dbReference type="Proteomes" id="UP000197679"/>
    </source>
</evidence>
<dbReference type="EMBL" id="CP019964">
    <property type="protein sequence ID" value="ASI13956.1"/>
    <property type="molecule type" value="Genomic_DNA"/>
</dbReference>
<accession>A0A218NNB3</accession>
<feature type="transmembrane region" description="Helical" evidence="11">
    <location>
        <begin position="424"/>
        <end position="446"/>
    </location>
</feature>
<dbReference type="InterPro" id="IPR002585">
    <property type="entry name" value="Cyt-d_ubiquinol_oxidase_su_1"/>
</dbReference>
<dbReference type="GO" id="GO:0070069">
    <property type="term" value="C:cytochrome complex"/>
    <property type="evidence" value="ECO:0007669"/>
    <property type="project" value="InterPro"/>
</dbReference>
<keyword evidence="7" id="KW-0249">Electron transport</keyword>
<evidence type="ECO:0000256" key="9">
    <source>
        <dbReference type="ARBA" id="ARBA00023004"/>
    </source>
</evidence>
<keyword evidence="3" id="KW-1003">Cell membrane</keyword>
<feature type="transmembrane region" description="Helical" evidence="11">
    <location>
        <begin position="12"/>
        <end position="35"/>
    </location>
</feature>
<dbReference type="GO" id="GO:0020037">
    <property type="term" value="F:heme binding"/>
    <property type="evidence" value="ECO:0007669"/>
    <property type="project" value="TreeGrafter"/>
</dbReference>
<reference evidence="12 13" key="1">
    <citation type="journal article" date="2017" name="Nat. Commun.">
        <title>'ARMAN' archaea depend on association with euryarchaeal host in culture and in situ.</title>
        <authorList>
            <person name="Golyshina O."/>
            <person name="Toshchakov S."/>
            <person name="Makarova K."/>
            <person name="Gavrilov S."/>
            <person name="Korzhenkov A."/>
            <person name="La Cono V."/>
            <person name="Arcadi E."/>
            <person name="Nechitaylo T."/>
            <person name="Ferrer M."/>
            <person name="Kublanov I."/>
            <person name="Wolf Y."/>
            <person name="Yakimov M."/>
            <person name="Golyshin P."/>
            <person name="Slesarev A."/>
            <person name="Kozyavkin S."/>
        </authorList>
    </citation>
    <scope>NUCLEOTIDE SEQUENCE [LARGE SCALE GENOMIC DNA]</scope>
    <source>
        <strain evidence="12 13">Mia14</strain>
    </source>
</reference>
<evidence type="ECO:0000256" key="1">
    <source>
        <dbReference type="ARBA" id="ARBA00004651"/>
    </source>
</evidence>
<keyword evidence="13" id="KW-1185">Reference proteome</keyword>
<evidence type="ECO:0000256" key="6">
    <source>
        <dbReference type="ARBA" id="ARBA00022723"/>
    </source>
</evidence>
<keyword evidence="10 11" id="KW-0472">Membrane</keyword>
<evidence type="ECO:0000256" key="8">
    <source>
        <dbReference type="ARBA" id="ARBA00022989"/>
    </source>
</evidence>
<dbReference type="Proteomes" id="UP000197679">
    <property type="component" value="Chromosome"/>
</dbReference>
<proteinExistence type="predicted"/>
<dbReference type="PANTHER" id="PTHR30365:SF14">
    <property type="entry name" value="CYTOCHROME BD MENAQUINOL OXIDASE SUBUNIT I-RELATED"/>
    <property type="match status" value="1"/>
</dbReference>
<evidence type="ECO:0000256" key="11">
    <source>
        <dbReference type="SAM" id="Phobius"/>
    </source>
</evidence>
<feature type="transmembrane region" description="Helical" evidence="11">
    <location>
        <begin position="86"/>
        <end position="114"/>
    </location>
</feature>
<organism evidence="12 13">
    <name type="scientific">Candidatus Mancarchaeum acidiphilum</name>
    <dbReference type="NCBI Taxonomy" id="1920749"/>
    <lineage>
        <taxon>Archaea</taxon>
        <taxon>Candidatus Micrarchaeota</taxon>
        <taxon>Candidatus Mancarchaeum</taxon>
    </lineage>
</organism>
<keyword evidence="6" id="KW-0479">Metal-binding</keyword>
<evidence type="ECO:0000256" key="3">
    <source>
        <dbReference type="ARBA" id="ARBA00022475"/>
    </source>
</evidence>
<dbReference type="AlphaFoldDB" id="A0A218NNB3"/>
<feature type="transmembrane region" description="Helical" evidence="11">
    <location>
        <begin position="187"/>
        <end position="208"/>
    </location>
</feature>
<dbReference type="PIRSF" id="PIRSF006446">
    <property type="entry name" value="Cyt_quinol_oxidase_1"/>
    <property type="match status" value="1"/>
</dbReference>
<evidence type="ECO:0000256" key="4">
    <source>
        <dbReference type="ARBA" id="ARBA00022617"/>
    </source>
</evidence>
<dbReference type="KEGG" id="marh:Mia14_0653"/>
<feature type="transmembrane region" description="Helical" evidence="11">
    <location>
        <begin position="337"/>
        <end position="365"/>
    </location>
</feature>
<evidence type="ECO:0000256" key="7">
    <source>
        <dbReference type="ARBA" id="ARBA00022982"/>
    </source>
</evidence>
<evidence type="ECO:0000256" key="5">
    <source>
        <dbReference type="ARBA" id="ARBA00022692"/>
    </source>
</evidence>
<keyword evidence="4" id="KW-0349">Heme</keyword>
<evidence type="ECO:0000313" key="12">
    <source>
        <dbReference type="EMBL" id="ASI13956.1"/>
    </source>
</evidence>
<feature type="transmembrane region" description="Helical" evidence="11">
    <location>
        <begin position="228"/>
        <end position="248"/>
    </location>
</feature>
<dbReference type="GO" id="GO:0019646">
    <property type="term" value="P:aerobic electron transport chain"/>
    <property type="evidence" value="ECO:0007669"/>
    <property type="project" value="InterPro"/>
</dbReference>
<dbReference type="GO" id="GO:0009055">
    <property type="term" value="F:electron transfer activity"/>
    <property type="evidence" value="ECO:0007669"/>
    <property type="project" value="InterPro"/>
</dbReference>
<dbReference type="GO" id="GO:0046872">
    <property type="term" value="F:metal ion binding"/>
    <property type="evidence" value="ECO:0007669"/>
    <property type="project" value="UniProtKB-KW"/>
</dbReference>
<keyword evidence="9" id="KW-0408">Iron</keyword>
<protein>
    <submittedName>
        <fullName evidence="12">Cytochrome d ubiquinol oxidase subunit I</fullName>
    </submittedName>
</protein>
<sequence>MSLLSLYEFTQGFSLGIHIILATIGIGLPIIVATAEYLAYKKNDKYYRALAHRLSLILVVLFAVGTASGTLVALELAFLWPAFMRLVGYVAILPFFTEVFAFFTEVIFLSIYVYFGDKIKSEKLKIASIIIVAFAAALSGVLITMVNAWMNTPTGFNTALFISSGFKTIADVHPLTAFDTPSTGIEVFHVISTSILAGVSVFFSYFAYKLLKTKDNDEREYYKRGLNITFGIIAVIIVFVIISGIMSITTLMQYQTEKFDAIELDLITRSDVPEIIFGTYSPLGHTVYNGTVVNGTVVGGIQIPGLQSILAYGFGKSAQSIVIKGLNAYPKDTWPPLFIHTLFDMMVGIGFLLGGFIWLVMLIKLFIKKNFFENKAVLVLFVIIEAVVLITMESGWVVDEVGRVPWIVYDVMPISAAANTSPSIAYFAAIIILIYIFIIPATAYVLKRLFDSRPLKGELENA</sequence>
<dbReference type="GO" id="GO:0016682">
    <property type="term" value="F:oxidoreductase activity, acting on diphenols and related substances as donors, oxygen as acceptor"/>
    <property type="evidence" value="ECO:0007669"/>
    <property type="project" value="TreeGrafter"/>
</dbReference>
<dbReference type="OrthoDB" id="41618at2157"/>
<feature type="transmembrane region" description="Helical" evidence="11">
    <location>
        <begin position="126"/>
        <end position="150"/>
    </location>
</feature>
<dbReference type="PANTHER" id="PTHR30365">
    <property type="entry name" value="CYTOCHROME D UBIQUINOL OXIDASE"/>
    <property type="match status" value="1"/>
</dbReference>
<evidence type="ECO:0000256" key="10">
    <source>
        <dbReference type="ARBA" id="ARBA00023136"/>
    </source>
</evidence>
<feature type="transmembrane region" description="Helical" evidence="11">
    <location>
        <begin position="377"/>
        <end position="398"/>
    </location>
</feature>
<keyword evidence="2" id="KW-0813">Transport</keyword>
<evidence type="ECO:0000256" key="2">
    <source>
        <dbReference type="ARBA" id="ARBA00022448"/>
    </source>
</evidence>
<feature type="transmembrane region" description="Helical" evidence="11">
    <location>
        <begin position="56"/>
        <end position="80"/>
    </location>
</feature>